<dbReference type="Proteomes" id="UP000188246">
    <property type="component" value="Chromosome"/>
</dbReference>
<organism evidence="4 5">
    <name type="scientific">Vagococcus penaei</name>
    <dbReference type="NCBI Taxonomy" id="633807"/>
    <lineage>
        <taxon>Bacteria</taxon>
        <taxon>Bacillati</taxon>
        <taxon>Bacillota</taxon>
        <taxon>Bacilli</taxon>
        <taxon>Lactobacillales</taxon>
        <taxon>Enterococcaceae</taxon>
        <taxon>Vagococcus</taxon>
    </lineage>
</organism>
<dbReference type="InterPro" id="IPR041033">
    <property type="entry name" value="SpaA_PFL_dom_1"/>
</dbReference>
<dbReference type="InterPro" id="IPR013783">
    <property type="entry name" value="Ig-like_fold"/>
</dbReference>
<dbReference type="RefSeq" id="WP_077275832.1">
    <property type="nucleotide sequence ID" value="NZ_CP019609.1"/>
</dbReference>
<keyword evidence="2" id="KW-0812">Transmembrane</keyword>
<feature type="compositionally biased region" description="Polar residues" evidence="1">
    <location>
        <begin position="342"/>
        <end position="353"/>
    </location>
</feature>
<evidence type="ECO:0000259" key="3">
    <source>
        <dbReference type="Pfam" id="PF17802"/>
    </source>
</evidence>
<reference evidence="4 5" key="1">
    <citation type="journal article" date="2010" name="Int. J. Syst. Evol. Microbiol.">
        <title>Vagococcus penaei sp. nov., isolated from spoilage microbiota of cooked shrimp (Penaeus vannamei).</title>
        <authorList>
            <person name="Jaffres E."/>
            <person name="Prevost H."/>
            <person name="Rossero A."/>
            <person name="Joffraud J.J."/>
            <person name="Dousset X."/>
        </authorList>
    </citation>
    <scope>NUCLEOTIDE SEQUENCE [LARGE SCALE GENOMIC DNA]</scope>
    <source>
        <strain evidence="4 5">CD276</strain>
    </source>
</reference>
<dbReference type="AlphaFoldDB" id="A0A1Q2D5U1"/>
<evidence type="ECO:0000256" key="2">
    <source>
        <dbReference type="SAM" id="Phobius"/>
    </source>
</evidence>
<protein>
    <recommendedName>
        <fullName evidence="3">SpaA-like prealbumin fold domain-containing protein</fullName>
    </recommendedName>
</protein>
<sequence length="400" mass="44971">MCRYIYCLLLIIAPIFFLGDAHLAAELPKNSVSVTVDLSENVTYFAGADFVFYPLTASQEKKIIQDKLYEVNYLSDLFIQNEKLIATNQLSLNQTGKGQVVLLTNSDIVNYLVVQTRLGELYETNQSSYERALPFLLKTPAEDWQEMLTRVPKFREYEQVPYFYKFGKIEPSSESVNLLEKPLAKAEFVLYRTKEQGQKEYLKATVANNHAVEWVQSDQPLTDSSVGKLQSDDTGLVSLRHVKLPPGEYVIQEVQAPNGYQMTQDSQQIMLIIPQEAIRDLPKILVGGYTLADLPKYVTDLAVYTRQMPRLYNLATQETLEIDEGFIERPPNKPGDSGNIDIIQTGSGQSQPLIPTDGPQKPSKKQGVFPQTNEQISIGLVAIGLVLMGIGSYIKMKRSL</sequence>
<gene>
    <name evidence="4" type="ORF">BW732_05515</name>
</gene>
<feature type="transmembrane region" description="Helical" evidence="2">
    <location>
        <begin position="376"/>
        <end position="394"/>
    </location>
</feature>
<dbReference type="NCBIfam" id="TIGR01167">
    <property type="entry name" value="LPXTG_anchor"/>
    <property type="match status" value="1"/>
</dbReference>
<dbReference type="Pfam" id="PF17802">
    <property type="entry name" value="SpaA"/>
    <property type="match status" value="1"/>
</dbReference>
<dbReference type="OrthoDB" id="2326665at2"/>
<keyword evidence="2" id="KW-1133">Transmembrane helix</keyword>
<keyword evidence="2" id="KW-0472">Membrane</keyword>
<evidence type="ECO:0000313" key="4">
    <source>
        <dbReference type="EMBL" id="AQP53748.1"/>
    </source>
</evidence>
<dbReference type="KEGG" id="vpi:BW732_05515"/>
<keyword evidence="5" id="KW-1185">Reference proteome</keyword>
<evidence type="ECO:0000313" key="5">
    <source>
        <dbReference type="Proteomes" id="UP000188246"/>
    </source>
</evidence>
<feature type="region of interest" description="Disordered" evidence="1">
    <location>
        <begin position="330"/>
        <end position="369"/>
    </location>
</feature>
<name>A0A1Q2D5U1_9ENTE</name>
<accession>A0A1Q2D5U1</accession>
<dbReference type="EMBL" id="CP019609">
    <property type="protein sequence ID" value="AQP53748.1"/>
    <property type="molecule type" value="Genomic_DNA"/>
</dbReference>
<dbReference type="Gene3D" id="2.60.40.10">
    <property type="entry name" value="Immunoglobulins"/>
    <property type="match status" value="1"/>
</dbReference>
<proteinExistence type="predicted"/>
<evidence type="ECO:0000256" key="1">
    <source>
        <dbReference type="SAM" id="MobiDB-lite"/>
    </source>
</evidence>
<feature type="domain" description="SpaA-like prealbumin fold" evidence="3">
    <location>
        <begin position="180"/>
        <end position="269"/>
    </location>
</feature>
<dbReference type="STRING" id="633807.BW732_05515"/>